<dbReference type="AlphaFoldDB" id="A0A1H0A2R0"/>
<dbReference type="EMBL" id="FNHI01000023">
    <property type="protein sequence ID" value="SDN27594.1"/>
    <property type="molecule type" value="Genomic_DNA"/>
</dbReference>
<evidence type="ECO:0000256" key="1">
    <source>
        <dbReference type="SAM" id="Phobius"/>
    </source>
</evidence>
<organism evidence="2 3">
    <name type="scientific">Streptomyces wuyuanensis</name>
    <dbReference type="NCBI Taxonomy" id="1196353"/>
    <lineage>
        <taxon>Bacteria</taxon>
        <taxon>Bacillati</taxon>
        <taxon>Actinomycetota</taxon>
        <taxon>Actinomycetes</taxon>
        <taxon>Kitasatosporales</taxon>
        <taxon>Streptomycetaceae</taxon>
        <taxon>Streptomyces</taxon>
    </lineage>
</organism>
<keyword evidence="1" id="KW-0812">Transmembrane</keyword>
<gene>
    <name evidence="2" type="ORF">SAMN05444921_12345</name>
</gene>
<keyword evidence="1" id="KW-0472">Membrane</keyword>
<feature type="transmembrane region" description="Helical" evidence="1">
    <location>
        <begin position="57"/>
        <end position="76"/>
    </location>
</feature>
<protein>
    <submittedName>
        <fullName evidence="2">PepSY-associated TM region</fullName>
    </submittedName>
</protein>
<dbReference type="InterPro" id="IPR005625">
    <property type="entry name" value="PepSY-ass_TM"/>
</dbReference>
<dbReference type="PANTHER" id="PTHR34219:SF1">
    <property type="entry name" value="PEPSY DOMAIN-CONTAINING PROTEIN"/>
    <property type="match status" value="1"/>
</dbReference>
<dbReference type="Pfam" id="PF03929">
    <property type="entry name" value="PepSY_TM"/>
    <property type="match status" value="1"/>
</dbReference>
<evidence type="ECO:0000313" key="3">
    <source>
        <dbReference type="Proteomes" id="UP000199063"/>
    </source>
</evidence>
<dbReference type="STRING" id="1196353.SAMN05444921_12345"/>
<dbReference type="PANTHER" id="PTHR34219">
    <property type="entry name" value="IRON-REGULATED INNER MEMBRANE PROTEIN-RELATED"/>
    <property type="match status" value="1"/>
</dbReference>
<dbReference type="Proteomes" id="UP000199063">
    <property type="component" value="Unassembled WGS sequence"/>
</dbReference>
<keyword evidence="1" id="KW-1133">Transmembrane helix</keyword>
<evidence type="ECO:0000313" key="2">
    <source>
        <dbReference type="EMBL" id="SDN27594.1"/>
    </source>
</evidence>
<accession>A0A1H0A2R0</accession>
<name>A0A1H0A2R0_9ACTN</name>
<reference evidence="3" key="1">
    <citation type="submission" date="2016-10" db="EMBL/GenBank/DDBJ databases">
        <authorList>
            <person name="Varghese N."/>
            <person name="Submissions S."/>
        </authorList>
    </citation>
    <scope>NUCLEOTIDE SEQUENCE [LARGE SCALE GENOMIC DNA]</scope>
    <source>
        <strain evidence="3">CGMCC 4.7042</strain>
    </source>
</reference>
<proteinExistence type="predicted"/>
<keyword evidence="3" id="KW-1185">Reference proteome</keyword>
<sequence length="112" mass="12178">MRAHTGTFFGLANRIVLAVIALGLSIGIVLGYRMWWQRRPTRGDRRALVGLAPARGTWRHLPWPALAVAVPLVVAVGWAFPLLGWSLPAFLVLDGLLALIHRRRTVAPAAGA</sequence>
<feature type="transmembrane region" description="Helical" evidence="1">
    <location>
        <begin position="15"/>
        <end position="36"/>
    </location>
</feature>